<feature type="transmembrane region" description="Helical" evidence="1">
    <location>
        <begin position="362"/>
        <end position="381"/>
    </location>
</feature>
<accession>A0ABV9V360</accession>
<evidence type="ECO:0000256" key="1">
    <source>
        <dbReference type="SAM" id="Phobius"/>
    </source>
</evidence>
<sequence length="510" mass="54591">MTDAGEVNRRPLRRRALWCLVALGAAGAGLAAVRAVHVGGPLDVWVAVGLLLALLCLVLLHAATAQVSADARGLRVRTLLRRRNMPWPDIADLRMYIQRGRNQDVYRVSVLMRDGRTRRLPLPLSGSSDDRAGFEAKLDALRTLHRRHGAPETSHLPVISSRTAGRGPAVASVLCALLLAGAGLAAWSVPNAASEEQAWMSAVPCTAGTPAAERGECLSTRSAVIERTEAGRGRQSSRLYFADGRPLERLGVSQEGARGFDPGDNVELTFWRGRVREVAAEHHVWREHFTGAGDVAVIAAGCALAAGYPGALVLLRRRGRRLPDDEVLPSALPFAGALAGTAVWLLPLCYLHPLDPLGTPATLAWTASGALATVGMFAWAWHATRVRTPGDAAETGDGGSLEKADRFLAARFLEHTDYNPNGFGTHVVLGDGPPAVTPHPGPGRFAARRIPVERLTVTNVRRARGSDGDTLHRSWHVAELDDAGEPVRLAAAPADLTRIIRELDAGRPRP</sequence>
<feature type="transmembrane region" description="Helical" evidence="1">
    <location>
        <begin position="295"/>
        <end position="315"/>
    </location>
</feature>
<protein>
    <submittedName>
        <fullName evidence="3">PH domain-containing protein</fullName>
    </submittedName>
</protein>
<keyword evidence="1" id="KW-0472">Membrane</keyword>
<name>A0ABV9V360_STRAZ</name>
<evidence type="ECO:0000313" key="4">
    <source>
        <dbReference type="Proteomes" id="UP001595908"/>
    </source>
</evidence>
<feature type="transmembrane region" description="Helical" evidence="1">
    <location>
        <begin position="327"/>
        <end position="350"/>
    </location>
</feature>
<evidence type="ECO:0000259" key="2">
    <source>
        <dbReference type="Pfam" id="PF10756"/>
    </source>
</evidence>
<reference evidence="4" key="1">
    <citation type="journal article" date="2019" name="Int. J. Syst. Evol. Microbiol.">
        <title>The Global Catalogue of Microorganisms (GCM) 10K type strain sequencing project: providing services to taxonomists for standard genome sequencing and annotation.</title>
        <authorList>
            <consortium name="The Broad Institute Genomics Platform"/>
            <consortium name="The Broad Institute Genome Sequencing Center for Infectious Disease"/>
            <person name="Wu L."/>
            <person name="Ma J."/>
        </authorList>
    </citation>
    <scope>NUCLEOTIDE SEQUENCE [LARGE SCALE GENOMIC DNA]</scope>
    <source>
        <strain evidence="4">ICMP 257</strain>
    </source>
</reference>
<dbReference type="EMBL" id="JBHSJE010000001">
    <property type="protein sequence ID" value="MFC4977653.1"/>
    <property type="molecule type" value="Genomic_DNA"/>
</dbReference>
<dbReference type="RefSeq" id="WP_033297617.1">
    <property type="nucleotide sequence ID" value="NZ_JBHSJE010000001.1"/>
</dbReference>
<keyword evidence="4" id="KW-1185">Reference proteome</keyword>
<dbReference type="InterPro" id="IPR019692">
    <property type="entry name" value="CFP-6_PH"/>
</dbReference>
<organism evidence="3 4">
    <name type="scientific">Streptomyces atroolivaceus</name>
    <dbReference type="NCBI Taxonomy" id="66869"/>
    <lineage>
        <taxon>Bacteria</taxon>
        <taxon>Bacillati</taxon>
        <taxon>Actinomycetota</taxon>
        <taxon>Actinomycetes</taxon>
        <taxon>Kitasatosporales</taxon>
        <taxon>Streptomycetaceae</taxon>
        <taxon>Streptomyces</taxon>
    </lineage>
</organism>
<gene>
    <name evidence="3" type="ORF">ACFPL4_04645</name>
</gene>
<proteinExistence type="predicted"/>
<feature type="transmembrane region" description="Helical" evidence="1">
    <location>
        <begin position="169"/>
        <end position="189"/>
    </location>
</feature>
<dbReference type="Pfam" id="PF10756">
    <property type="entry name" value="bPH_6"/>
    <property type="match status" value="1"/>
</dbReference>
<dbReference type="GeneID" id="31231929"/>
<feature type="transmembrane region" description="Helical" evidence="1">
    <location>
        <begin position="45"/>
        <end position="67"/>
    </location>
</feature>
<dbReference type="Proteomes" id="UP001595908">
    <property type="component" value="Unassembled WGS sequence"/>
</dbReference>
<keyword evidence="1" id="KW-1133">Transmembrane helix</keyword>
<feature type="domain" description="Low molecular weight protein antigen 6 PH" evidence="2">
    <location>
        <begin position="65"/>
        <end position="145"/>
    </location>
</feature>
<comment type="caution">
    <text evidence="3">The sequence shown here is derived from an EMBL/GenBank/DDBJ whole genome shotgun (WGS) entry which is preliminary data.</text>
</comment>
<evidence type="ECO:0000313" key="3">
    <source>
        <dbReference type="EMBL" id="MFC4977653.1"/>
    </source>
</evidence>
<keyword evidence="1" id="KW-0812">Transmembrane</keyword>